<dbReference type="Proteomes" id="UP001185135">
    <property type="component" value="Segment"/>
</dbReference>
<evidence type="ECO:0000313" key="3">
    <source>
        <dbReference type="Proteomes" id="UP001185135"/>
    </source>
</evidence>
<sequence length="375" mass="39015">MSALQSPFNAGFGLSAAQAMRQPALGAAALAPINSGFVGVSVPGERRQPMNQAPLNPDQSYNLAGAANLNQLMQTRNQYNQQNPLSTQSPSTRSQQAVFAQAAQSQAPRGQQLSNAWAQYVQGSQGQAQGGVRAMNIARSRPGSQRQQPISAGQLSGTAASLLGQPDLMDIAQFGASARPLPAPLQPQSQFAQGFQAAQGQQFPTALEELLAEQQALRQPAAFGAAATAPANLGGVGQLGASAPMAARYRHNSFDGLGAQGYAGSYGAGRSGRRNSMGVGQQNPFAAQSFAGHYGNAAAAGRTNFASHYDDADVYGENGLSNEYARNYAAQYAADNYADDYAGHYGNAARANFAGQYGNGASRQRRSSLGVGNIY</sequence>
<proteinExistence type="predicted"/>
<organism evidence="2 3">
    <name type="scientific">Pandoravirus kuranda</name>
    <dbReference type="NCBI Taxonomy" id="3019033"/>
    <lineage>
        <taxon>Viruses</taxon>
        <taxon>Pandoravirus</taxon>
    </lineage>
</organism>
<protein>
    <submittedName>
        <fullName evidence="2">Uncharacterized protein</fullName>
    </submittedName>
</protein>
<accession>A0AA95J3F8</accession>
<dbReference type="EMBL" id="ON887157">
    <property type="protein sequence ID" value="WBR14352.1"/>
    <property type="molecule type" value="Genomic_DNA"/>
</dbReference>
<reference evidence="2" key="1">
    <citation type="submission" date="2022-06" db="EMBL/GenBank/DDBJ databases">
        <authorList>
            <person name="Legendre M."/>
            <person name="Claverie J.-M."/>
            <person name="Alempic J.-M."/>
            <person name="Abergel C."/>
        </authorList>
    </citation>
    <scope>NUCLEOTIDE SEQUENCE</scope>
    <source>
        <strain evidence="2">Kuranda</strain>
    </source>
</reference>
<name>A0AA95J3F8_9VIRU</name>
<feature type="compositionally biased region" description="Polar residues" evidence="1">
    <location>
        <begin position="81"/>
        <end position="94"/>
    </location>
</feature>
<feature type="region of interest" description="Disordered" evidence="1">
    <location>
        <begin position="81"/>
        <end position="106"/>
    </location>
</feature>
<feature type="compositionally biased region" description="Low complexity" evidence="1">
    <location>
        <begin position="95"/>
        <end position="106"/>
    </location>
</feature>
<evidence type="ECO:0000313" key="2">
    <source>
        <dbReference type="EMBL" id="WBR14352.1"/>
    </source>
</evidence>
<gene>
    <name evidence="2" type="ORF">pkur_cds_177</name>
</gene>
<evidence type="ECO:0000256" key="1">
    <source>
        <dbReference type="SAM" id="MobiDB-lite"/>
    </source>
</evidence>